<feature type="region of interest" description="Disordered" evidence="12">
    <location>
        <begin position="191"/>
        <end position="261"/>
    </location>
</feature>
<evidence type="ECO:0000256" key="8">
    <source>
        <dbReference type="ARBA" id="ARBA00023033"/>
    </source>
</evidence>
<comment type="similarity">
    <text evidence="11">Belongs to the polysaccharide monooxygenase AA14 family.</text>
</comment>
<evidence type="ECO:0000256" key="3">
    <source>
        <dbReference type="ARBA" id="ARBA00022525"/>
    </source>
</evidence>
<dbReference type="AlphaFoldDB" id="A0A166MD10"/>
<keyword evidence="5" id="KW-0732">Signal</keyword>
<keyword evidence="8" id="KW-0503">Monooxygenase</keyword>
<sequence>MLPILLHELINYLAFTLGHRGATDFFAGADGGDIRDPNDEQNPCPGSPIAEIHTQGFDDLKGCALAIAYNDNTCVWYRNTTFQVPESRVLLEDAPALDFGFTLLHERSTSDVALAEPQVPRRCGANPTDGKSDAVPGNCAYGAKQPFKQRTTQTFHPPFYLDLYNFLDGAQDVIFVDSYVGTIHTPGPNQTALPQLAQIPSGGSNSTTSTASVLPSGTGSSSHSSATSSASPGNTAPTGPALSQQCGLRSSSLSKRSDMSQ</sequence>
<evidence type="ECO:0000256" key="11">
    <source>
        <dbReference type="ARBA" id="ARBA00046340"/>
    </source>
</evidence>
<keyword evidence="6" id="KW-0560">Oxidoreductase</keyword>
<keyword evidence="9" id="KW-1015">Disulfide bond</keyword>
<dbReference type="Pfam" id="PF22810">
    <property type="entry name" value="LPMO_AA14"/>
    <property type="match status" value="2"/>
</dbReference>
<keyword evidence="7" id="KW-0186">Copper</keyword>
<evidence type="ECO:0000256" key="5">
    <source>
        <dbReference type="ARBA" id="ARBA00022729"/>
    </source>
</evidence>
<dbReference type="Proteomes" id="UP000076532">
    <property type="component" value="Unassembled WGS sequence"/>
</dbReference>
<evidence type="ECO:0000256" key="10">
    <source>
        <dbReference type="ARBA" id="ARBA00023180"/>
    </source>
</evidence>
<dbReference type="GO" id="GO:0046872">
    <property type="term" value="F:metal ion binding"/>
    <property type="evidence" value="ECO:0007669"/>
    <property type="project" value="UniProtKB-KW"/>
</dbReference>
<keyword evidence="3" id="KW-0964">Secreted</keyword>
<gene>
    <name evidence="13" type="ORF">FIBSPDRAFT_951761</name>
</gene>
<organism evidence="13 14">
    <name type="scientific">Athelia psychrophila</name>
    <dbReference type="NCBI Taxonomy" id="1759441"/>
    <lineage>
        <taxon>Eukaryota</taxon>
        <taxon>Fungi</taxon>
        <taxon>Dikarya</taxon>
        <taxon>Basidiomycota</taxon>
        <taxon>Agaricomycotina</taxon>
        <taxon>Agaricomycetes</taxon>
        <taxon>Agaricomycetidae</taxon>
        <taxon>Atheliales</taxon>
        <taxon>Atheliaceae</taxon>
        <taxon>Athelia</taxon>
    </lineage>
</organism>
<comment type="cofactor">
    <cofactor evidence="1">
        <name>Cu(2+)</name>
        <dbReference type="ChEBI" id="CHEBI:29036"/>
    </cofactor>
</comment>
<keyword evidence="14" id="KW-1185">Reference proteome</keyword>
<evidence type="ECO:0000256" key="2">
    <source>
        <dbReference type="ARBA" id="ARBA00004613"/>
    </source>
</evidence>
<dbReference type="OrthoDB" id="2019572at2759"/>
<keyword evidence="4" id="KW-0479">Metal-binding</keyword>
<evidence type="ECO:0000256" key="7">
    <source>
        <dbReference type="ARBA" id="ARBA00023008"/>
    </source>
</evidence>
<dbReference type="GO" id="GO:0005576">
    <property type="term" value="C:extracellular region"/>
    <property type="evidence" value="ECO:0007669"/>
    <property type="project" value="UniProtKB-SubCell"/>
</dbReference>
<dbReference type="STRING" id="436010.A0A166MD10"/>
<evidence type="ECO:0000313" key="14">
    <source>
        <dbReference type="Proteomes" id="UP000076532"/>
    </source>
</evidence>
<feature type="compositionally biased region" description="Low complexity" evidence="12">
    <location>
        <begin position="201"/>
        <end position="237"/>
    </location>
</feature>
<dbReference type="EMBL" id="KV417530">
    <property type="protein sequence ID" value="KZP23875.1"/>
    <property type="molecule type" value="Genomic_DNA"/>
</dbReference>
<evidence type="ECO:0000256" key="12">
    <source>
        <dbReference type="SAM" id="MobiDB-lite"/>
    </source>
</evidence>
<evidence type="ECO:0000256" key="4">
    <source>
        <dbReference type="ARBA" id="ARBA00022723"/>
    </source>
</evidence>
<keyword evidence="10" id="KW-0325">Glycoprotein</keyword>
<evidence type="ECO:0000256" key="1">
    <source>
        <dbReference type="ARBA" id="ARBA00001973"/>
    </source>
</evidence>
<reference evidence="13 14" key="1">
    <citation type="journal article" date="2016" name="Mol. Biol. Evol.">
        <title>Comparative Genomics of Early-Diverging Mushroom-Forming Fungi Provides Insights into the Origins of Lignocellulose Decay Capabilities.</title>
        <authorList>
            <person name="Nagy L.G."/>
            <person name="Riley R."/>
            <person name="Tritt A."/>
            <person name="Adam C."/>
            <person name="Daum C."/>
            <person name="Floudas D."/>
            <person name="Sun H."/>
            <person name="Yadav J.S."/>
            <person name="Pangilinan J."/>
            <person name="Larsson K.H."/>
            <person name="Matsuura K."/>
            <person name="Barry K."/>
            <person name="Labutti K."/>
            <person name="Kuo R."/>
            <person name="Ohm R.A."/>
            <person name="Bhattacharya S.S."/>
            <person name="Shirouzu T."/>
            <person name="Yoshinaga Y."/>
            <person name="Martin F.M."/>
            <person name="Grigoriev I.V."/>
            <person name="Hibbett D.S."/>
        </authorList>
    </citation>
    <scope>NUCLEOTIDE SEQUENCE [LARGE SCALE GENOMIC DNA]</scope>
    <source>
        <strain evidence="13 14">CBS 109695</strain>
    </source>
</reference>
<name>A0A166MD10_9AGAM</name>
<protein>
    <submittedName>
        <fullName evidence="13">Uncharacterized protein</fullName>
    </submittedName>
</protein>
<proteinExistence type="inferred from homology"/>
<dbReference type="GO" id="GO:0004497">
    <property type="term" value="F:monooxygenase activity"/>
    <property type="evidence" value="ECO:0007669"/>
    <property type="project" value="UniProtKB-KW"/>
</dbReference>
<dbReference type="InterPro" id="IPR054497">
    <property type="entry name" value="LPMO_AA14"/>
</dbReference>
<evidence type="ECO:0000256" key="6">
    <source>
        <dbReference type="ARBA" id="ARBA00023002"/>
    </source>
</evidence>
<accession>A0A166MD10</accession>
<comment type="subcellular location">
    <subcellularLocation>
        <location evidence="2">Secreted</location>
    </subcellularLocation>
</comment>
<evidence type="ECO:0000313" key="13">
    <source>
        <dbReference type="EMBL" id="KZP23875.1"/>
    </source>
</evidence>
<evidence type="ECO:0000256" key="9">
    <source>
        <dbReference type="ARBA" id="ARBA00023157"/>
    </source>
</evidence>